<evidence type="ECO:0000256" key="1">
    <source>
        <dbReference type="ARBA" id="ARBA00009199"/>
    </source>
</evidence>
<accession>A0A7M5WXF6</accession>
<reference evidence="3" key="1">
    <citation type="submission" date="2021-01" db="UniProtKB">
        <authorList>
            <consortium name="EnsemblMetazoa"/>
        </authorList>
    </citation>
    <scope>IDENTIFICATION</scope>
</reference>
<evidence type="ECO:0000313" key="4">
    <source>
        <dbReference type="Proteomes" id="UP000594262"/>
    </source>
</evidence>
<comment type="similarity">
    <text evidence="1">Belongs to the amidase family.</text>
</comment>
<protein>
    <recommendedName>
        <fullName evidence="2">Amidase domain-containing protein</fullName>
    </recommendedName>
</protein>
<dbReference type="PANTHER" id="PTHR11895">
    <property type="entry name" value="TRANSAMIDASE"/>
    <property type="match status" value="1"/>
</dbReference>
<organism evidence="3 4">
    <name type="scientific">Clytia hemisphaerica</name>
    <dbReference type="NCBI Taxonomy" id="252671"/>
    <lineage>
        <taxon>Eukaryota</taxon>
        <taxon>Metazoa</taxon>
        <taxon>Cnidaria</taxon>
        <taxon>Hydrozoa</taxon>
        <taxon>Hydroidolina</taxon>
        <taxon>Leptothecata</taxon>
        <taxon>Obeliida</taxon>
        <taxon>Clytiidae</taxon>
        <taxon>Clytia</taxon>
    </lineage>
</organism>
<dbReference type="Pfam" id="PF01425">
    <property type="entry name" value="Amidase"/>
    <property type="match status" value="1"/>
</dbReference>
<dbReference type="InterPro" id="IPR000120">
    <property type="entry name" value="Amidase"/>
</dbReference>
<dbReference type="AlphaFoldDB" id="A0A7M5WXF6"/>
<name>A0A7M5WXF6_9CNID</name>
<dbReference type="OrthoDB" id="421993at2759"/>
<dbReference type="Gene3D" id="3.90.1300.10">
    <property type="entry name" value="Amidase signature (AS) domain"/>
    <property type="match status" value="1"/>
</dbReference>
<dbReference type="Proteomes" id="UP000594262">
    <property type="component" value="Unplaced"/>
</dbReference>
<dbReference type="InterPro" id="IPR023631">
    <property type="entry name" value="Amidase_dom"/>
</dbReference>
<sequence>FRYVKCEMKGSTTGKLAGKRIAIKDNICIAGLPMMNGSAILEGHIADDDATVVQRVLNEGATVIGKTTCEDLCFSGASYWTQKGPVRNPHNKDYSAGGSSSGCGVLVATGEADMAIGGDQGGSVRIPASNCGIVALKPTHGLVPYTSASPIIPAVDHLGPMTKNVADCALLLEVLAGYDDGKDYRQNPFIQVPNYSELIYPKKPLDRPIKVGVLKEGVDVCDQNVIEIFHEALIKINKKSNLFQVSTVSMPNHVNTDRLMSVLFHSGCYGAMVRGCGYGTSITGYQAPSLVQKYFEGFKNKSSEMNHVLKQLMLIGDQVNENHGPYHYAKTSSIISRLKAEYEALFKEFDVIIMPTLNCLPCKIPSSEAPIKERITEALSMIKNTAIFDATGHPALSLNCGFSTEMKFPVGLMVVGKLWDDLGVLNAASVMESVFDL</sequence>
<dbReference type="InterPro" id="IPR020556">
    <property type="entry name" value="Amidase_CS"/>
</dbReference>
<proteinExistence type="inferred from homology"/>
<evidence type="ECO:0000313" key="3">
    <source>
        <dbReference type="EnsemblMetazoa" id="CLYHEMP014614.1"/>
    </source>
</evidence>
<dbReference type="PANTHER" id="PTHR11895:SF170">
    <property type="entry name" value="AMIDASE"/>
    <property type="match status" value="1"/>
</dbReference>
<dbReference type="InterPro" id="IPR036928">
    <property type="entry name" value="AS_sf"/>
</dbReference>
<dbReference type="EnsemblMetazoa" id="CLYHEMT014614.1">
    <property type="protein sequence ID" value="CLYHEMP014614.1"/>
    <property type="gene ID" value="CLYHEMG014614"/>
</dbReference>
<keyword evidence="4" id="KW-1185">Reference proteome</keyword>
<dbReference type="PROSITE" id="PS00571">
    <property type="entry name" value="AMIDASES"/>
    <property type="match status" value="1"/>
</dbReference>
<dbReference type="GO" id="GO:0003824">
    <property type="term" value="F:catalytic activity"/>
    <property type="evidence" value="ECO:0007669"/>
    <property type="project" value="InterPro"/>
</dbReference>
<dbReference type="SUPFAM" id="SSF75304">
    <property type="entry name" value="Amidase signature (AS) enzymes"/>
    <property type="match status" value="1"/>
</dbReference>
<evidence type="ECO:0000259" key="2">
    <source>
        <dbReference type="Pfam" id="PF01425"/>
    </source>
</evidence>
<feature type="domain" description="Amidase" evidence="2">
    <location>
        <begin position="10"/>
        <end position="424"/>
    </location>
</feature>